<accession>A0A7M1XJ64</accession>
<dbReference type="KEGG" id="trc:DYE49_04190"/>
<proteinExistence type="predicted"/>
<evidence type="ECO:0000313" key="1">
    <source>
        <dbReference type="EMBL" id="QOS39704.1"/>
    </source>
</evidence>
<evidence type="ECO:0000313" key="2">
    <source>
        <dbReference type="Proteomes" id="UP000593591"/>
    </source>
</evidence>
<dbReference type="AlphaFoldDB" id="A0A7M1XJ64"/>
<gene>
    <name evidence="1" type="ORF">DYE49_04190</name>
</gene>
<dbReference type="EMBL" id="CP031517">
    <property type="protein sequence ID" value="QOS39704.1"/>
    <property type="molecule type" value="Genomic_DNA"/>
</dbReference>
<protein>
    <submittedName>
        <fullName evidence="1">Uncharacterized protein</fullName>
    </submittedName>
</protein>
<name>A0A7M1XJ64_9SPIR</name>
<sequence>MSYYTNNNSSKGTLNVSDYVFSQIAQEKLEQLSKNELKDAISLKLAKDKSNVTTKIDNNQITVQVDFFAVRNSDVQKSVTTVQQACYDAIYEAMELSNVKVNVSVIGFVDNK</sequence>
<dbReference type="Proteomes" id="UP000593591">
    <property type="component" value="Chromosome"/>
</dbReference>
<reference evidence="1 2" key="1">
    <citation type="submission" date="2018-08" db="EMBL/GenBank/DDBJ databases">
        <title>The first complete genome of Treponema rectale (CHPAT), a commensal spirochete of the bovine rectum.</title>
        <authorList>
            <person name="Staton G.J."/>
            <person name="Clegg S.R."/>
            <person name="Carter S.D."/>
            <person name="Radford A.D."/>
            <person name="Darby A."/>
            <person name="Hall N."/>
            <person name="Birtles R.J."/>
            <person name="Evans N.J."/>
        </authorList>
    </citation>
    <scope>NUCLEOTIDE SEQUENCE [LARGE SCALE GENOMIC DNA]</scope>
    <source>
        <strain evidence="1 2">CHPA</strain>
    </source>
</reference>
<organism evidence="1 2">
    <name type="scientific">Treponema rectale</name>
    <dbReference type="NCBI Taxonomy" id="744512"/>
    <lineage>
        <taxon>Bacteria</taxon>
        <taxon>Pseudomonadati</taxon>
        <taxon>Spirochaetota</taxon>
        <taxon>Spirochaetia</taxon>
        <taxon>Spirochaetales</taxon>
        <taxon>Treponemataceae</taxon>
        <taxon>Treponema</taxon>
    </lineage>
</organism>